<sequence length="326" mass="35956">MGCAPSTPKKIQEEAEEETVVFFSPVMPAFTSSEGSVSPAPKRVSFGTIPDVPPPKPSLMILQNMDSAPGLIEDSQDVIRDDRWTVVPVCDRIVASSKAKVCTVRARLPSKYTVNRMTSLFFIWMRVIVKSGRRVTRPFTPLVSAFRCDEDLQVLVQAKQNQSDDDISSFLIDCPLDSKVEVKGPEILFPLRDIHNARSIFLLSGGSGISPMLQLLDYCKKSSFGGTLYFAHSSATLAEFPLFAAVEKLPEALPNLRTLHTLTRETPPPDWKGESGRLNIQKLLRFVPKPYPDTLCFICGPPGFKTDLNATVKGLGVKPENIVLFG</sequence>
<comment type="cofactor">
    <cofactor evidence="1 5">
        <name>FAD</name>
        <dbReference type="ChEBI" id="CHEBI:57692"/>
    </cofactor>
</comment>
<keyword evidence="4" id="KW-0560">Oxidoreductase</keyword>
<dbReference type="PRINTS" id="PR00406">
    <property type="entry name" value="CYTB5RDTASE"/>
</dbReference>
<evidence type="ECO:0000313" key="7">
    <source>
        <dbReference type="EMBL" id="CAE0248409.1"/>
    </source>
</evidence>
<dbReference type="Pfam" id="PF00175">
    <property type="entry name" value="NAD_binding_1"/>
    <property type="match status" value="1"/>
</dbReference>
<dbReference type="Gene3D" id="3.40.50.80">
    <property type="entry name" value="Nucleotide-binding domain of ferredoxin-NADP reductase (FNR) module"/>
    <property type="match status" value="1"/>
</dbReference>
<dbReference type="InterPro" id="IPR001433">
    <property type="entry name" value="OxRdtase_FAD/NAD-bd"/>
</dbReference>
<accession>A0A7S3D6Q2</accession>
<feature type="binding site" evidence="5">
    <location>
        <position position="155"/>
    </location>
    <ligand>
        <name>FAD</name>
        <dbReference type="ChEBI" id="CHEBI:57692"/>
    </ligand>
</feature>
<feature type="domain" description="Oxidoreductase FAD/NAD(P)-binding" evidence="6">
    <location>
        <begin position="202"/>
        <end position="307"/>
    </location>
</feature>
<dbReference type="GO" id="GO:0016491">
    <property type="term" value="F:oxidoreductase activity"/>
    <property type="evidence" value="ECO:0007669"/>
    <property type="project" value="UniProtKB-KW"/>
</dbReference>
<feature type="binding site" evidence="5">
    <location>
        <position position="168"/>
    </location>
    <ligand>
        <name>FAD</name>
        <dbReference type="ChEBI" id="CHEBI:57692"/>
    </ligand>
</feature>
<protein>
    <recommendedName>
        <fullName evidence="6">Oxidoreductase FAD/NAD(P)-binding domain-containing protein</fullName>
    </recommendedName>
</protein>
<proteinExistence type="predicted"/>
<keyword evidence="3 5" id="KW-0274">FAD</keyword>
<keyword evidence="2 5" id="KW-0285">Flavoprotein</keyword>
<evidence type="ECO:0000259" key="6">
    <source>
        <dbReference type="Pfam" id="PF00175"/>
    </source>
</evidence>
<gene>
    <name evidence="7" type="ORF">PBIL07802_LOCUS10605</name>
</gene>
<evidence type="ECO:0000256" key="5">
    <source>
        <dbReference type="PIRSR" id="PIRSR601834-1"/>
    </source>
</evidence>
<dbReference type="SUPFAM" id="SSF52343">
    <property type="entry name" value="Ferredoxin reductase-like, C-terminal NADP-linked domain"/>
    <property type="match status" value="1"/>
</dbReference>
<dbReference type="AlphaFoldDB" id="A0A7S3D6Q2"/>
<dbReference type="InterPro" id="IPR001834">
    <property type="entry name" value="CBR-like"/>
</dbReference>
<dbReference type="EMBL" id="HBIB01016304">
    <property type="protein sequence ID" value="CAE0248409.1"/>
    <property type="molecule type" value="Transcribed_RNA"/>
</dbReference>
<evidence type="ECO:0000256" key="1">
    <source>
        <dbReference type="ARBA" id="ARBA00001974"/>
    </source>
</evidence>
<feature type="binding site" evidence="5">
    <location>
        <position position="138"/>
    </location>
    <ligand>
        <name>FAD</name>
        <dbReference type="ChEBI" id="CHEBI:57692"/>
    </ligand>
</feature>
<organism evidence="7">
    <name type="scientific">Palpitomonas bilix</name>
    <dbReference type="NCBI Taxonomy" id="652834"/>
    <lineage>
        <taxon>Eukaryota</taxon>
        <taxon>Eukaryota incertae sedis</taxon>
    </lineage>
</organism>
<dbReference type="PANTHER" id="PTHR19370">
    <property type="entry name" value="NADH-CYTOCHROME B5 REDUCTASE"/>
    <property type="match status" value="1"/>
</dbReference>
<evidence type="ECO:0000256" key="3">
    <source>
        <dbReference type="ARBA" id="ARBA00022827"/>
    </source>
</evidence>
<name>A0A7S3D6Q2_9EUKA</name>
<evidence type="ECO:0000256" key="2">
    <source>
        <dbReference type="ARBA" id="ARBA00022630"/>
    </source>
</evidence>
<dbReference type="InterPro" id="IPR039261">
    <property type="entry name" value="FNR_nucleotide-bd"/>
</dbReference>
<evidence type="ECO:0000256" key="4">
    <source>
        <dbReference type="ARBA" id="ARBA00023002"/>
    </source>
</evidence>
<dbReference type="PANTHER" id="PTHR19370:SF189">
    <property type="entry name" value="CYTOCHROME C MITOCHONDRIAL IMPORT FACTOR CYC2"/>
    <property type="match status" value="1"/>
</dbReference>
<feature type="binding site" evidence="5">
    <location>
        <position position="167"/>
    </location>
    <ligand>
        <name>FAD</name>
        <dbReference type="ChEBI" id="CHEBI:57692"/>
    </ligand>
</feature>
<feature type="binding site" evidence="5">
    <location>
        <position position="137"/>
    </location>
    <ligand>
        <name>FAD</name>
        <dbReference type="ChEBI" id="CHEBI:57692"/>
    </ligand>
</feature>
<dbReference type="GO" id="GO:0005739">
    <property type="term" value="C:mitochondrion"/>
    <property type="evidence" value="ECO:0007669"/>
    <property type="project" value="TreeGrafter"/>
</dbReference>
<reference evidence="7" key="1">
    <citation type="submission" date="2021-01" db="EMBL/GenBank/DDBJ databases">
        <authorList>
            <person name="Corre E."/>
            <person name="Pelletier E."/>
            <person name="Niang G."/>
            <person name="Scheremetjew M."/>
            <person name="Finn R."/>
            <person name="Kale V."/>
            <person name="Holt S."/>
            <person name="Cochrane G."/>
            <person name="Meng A."/>
            <person name="Brown T."/>
            <person name="Cohen L."/>
        </authorList>
    </citation>
    <scope>NUCLEOTIDE SEQUENCE</scope>
    <source>
        <strain evidence="7">NIES-2562</strain>
    </source>
</reference>